<dbReference type="InterPro" id="IPR012263">
    <property type="entry name" value="M_m6A_EcoRV"/>
</dbReference>
<keyword evidence="4 7" id="KW-0808">Transferase</keyword>
<dbReference type="Pfam" id="PF02086">
    <property type="entry name" value="MethyltransfD12"/>
    <property type="match status" value="1"/>
</dbReference>
<dbReference type="REBASE" id="299164">
    <property type="entry name" value="M2.Mma10168ORF322P"/>
</dbReference>
<dbReference type="PROSITE" id="PS00092">
    <property type="entry name" value="N6_MTASE"/>
    <property type="match status" value="1"/>
</dbReference>
<dbReference type="EC" id="2.1.1.72" evidence="2 7"/>
<dbReference type="NCBIfam" id="TIGR00571">
    <property type="entry name" value="dam"/>
    <property type="match status" value="1"/>
</dbReference>
<dbReference type="GO" id="GO:0006298">
    <property type="term" value="P:mismatch repair"/>
    <property type="evidence" value="ECO:0007669"/>
    <property type="project" value="TreeGrafter"/>
</dbReference>
<dbReference type="Gene3D" id="3.40.50.150">
    <property type="entry name" value="Vaccinia Virus protein VP39"/>
    <property type="match status" value="1"/>
</dbReference>
<protein>
    <recommendedName>
        <fullName evidence="2 7">Site-specific DNA-methyltransferase (adenine-specific)</fullName>
        <ecNumber evidence="2 7">2.1.1.72</ecNumber>
    </recommendedName>
</protein>
<evidence type="ECO:0000256" key="1">
    <source>
        <dbReference type="ARBA" id="ARBA00006594"/>
    </source>
</evidence>
<keyword evidence="9" id="KW-1185">Reference proteome</keyword>
<dbReference type="AlphaFoldDB" id="A0A449B4B2"/>
<dbReference type="KEGG" id="mmau:NCTC10168_00323"/>
<dbReference type="PANTHER" id="PTHR30481:SF3">
    <property type="entry name" value="DNA ADENINE METHYLASE"/>
    <property type="match status" value="1"/>
</dbReference>
<gene>
    <name evidence="8" type="primary">dam</name>
    <name evidence="8" type="ORF">NCTC10168_00323</name>
</gene>
<keyword evidence="5 7" id="KW-0949">S-adenosyl-L-methionine</keyword>
<proteinExistence type="inferred from homology"/>
<dbReference type="PRINTS" id="PR00505">
    <property type="entry name" value="D12N6MTFRASE"/>
</dbReference>
<dbReference type="PIRSF" id="PIRSF000398">
    <property type="entry name" value="M_m6A_EcoRV"/>
    <property type="match status" value="1"/>
</dbReference>
<evidence type="ECO:0000256" key="5">
    <source>
        <dbReference type="ARBA" id="ARBA00022691"/>
    </source>
</evidence>
<organism evidence="8 9">
    <name type="scientific">Mycoplasmopsis maculosa</name>
    <dbReference type="NCBI Taxonomy" id="114885"/>
    <lineage>
        <taxon>Bacteria</taxon>
        <taxon>Bacillati</taxon>
        <taxon>Mycoplasmatota</taxon>
        <taxon>Mycoplasmoidales</taxon>
        <taxon>Metamycoplasmataceae</taxon>
        <taxon>Mycoplasmopsis</taxon>
    </lineage>
</organism>
<dbReference type="RefSeq" id="WP_129646465.1">
    <property type="nucleotide sequence ID" value="NZ_LR215037.1"/>
</dbReference>
<dbReference type="InterPro" id="IPR023095">
    <property type="entry name" value="Ade_MeTrfase_dom_2"/>
</dbReference>
<evidence type="ECO:0000256" key="2">
    <source>
        <dbReference type="ARBA" id="ARBA00011900"/>
    </source>
</evidence>
<comment type="catalytic activity">
    <reaction evidence="6 7">
        <text>a 2'-deoxyadenosine in DNA + S-adenosyl-L-methionine = an N(6)-methyl-2'-deoxyadenosine in DNA + S-adenosyl-L-homocysteine + H(+)</text>
        <dbReference type="Rhea" id="RHEA:15197"/>
        <dbReference type="Rhea" id="RHEA-COMP:12418"/>
        <dbReference type="Rhea" id="RHEA-COMP:12419"/>
        <dbReference type="ChEBI" id="CHEBI:15378"/>
        <dbReference type="ChEBI" id="CHEBI:57856"/>
        <dbReference type="ChEBI" id="CHEBI:59789"/>
        <dbReference type="ChEBI" id="CHEBI:90615"/>
        <dbReference type="ChEBI" id="CHEBI:90616"/>
        <dbReference type="EC" id="2.1.1.72"/>
    </reaction>
</comment>
<dbReference type="GO" id="GO:0009007">
    <property type="term" value="F:site-specific DNA-methyltransferase (adenine-specific) activity"/>
    <property type="evidence" value="ECO:0007669"/>
    <property type="project" value="UniProtKB-UniRule"/>
</dbReference>
<comment type="similarity">
    <text evidence="1 7">Belongs to the N(4)/N(6)-methyltransferase family.</text>
</comment>
<dbReference type="InterPro" id="IPR012327">
    <property type="entry name" value="MeTrfase_D12"/>
</dbReference>
<evidence type="ECO:0000256" key="3">
    <source>
        <dbReference type="ARBA" id="ARBA00022603"/>
    </source>
</evidence>
<dbReference type="EMBL" id="LR215037">
    <property type="protein sequence ID" value="VEU75405.1"/>
    <property type="molecule type" value="Genomic_DNA"/>
</dbReference>
<evidence type="ECO:0000256" key="6">
    <source>
        <dbReference type="ARBA" id="ARBA00047942"/>
    </source>
</evidence>
<name>A0A449B4B2_9BACT</name>
<evidence type="ECO:0000256" key="4">
    <source>
        <dbReference type="ARBA" id="ARBA00022679"/>
    </source>
</evidence>
<dbReference type="SUPFAM" id="SSF53335">
    <property type="entry name" value="S-adenosyl-L-methionine-dependent methyltransferases"/>
    <property type="match status" value="1"/>
</dbReference>
<evidence type="ECO:0000313" key="9">
    <source>
        <dbReference type="Proteomes" id="UP000290243"/>
    </source>
</evidence>
<dbReference type="OrthoDB" id="9805629at2"/>
<dbReference type="PANTHER" id="PTHR30481">
    <property type="entry name" value="DNA ADENINE METHYLASE"/>
    <property type="match status" value="1"/>
</dbReference>
<dbReference type="InterPro" id="IPR002052">
    <property type="entry name" value="DNA_methylase_N6_adenine_CS"/>
</dbReference>
<dbReference type="GO" id="GO:0032259">
    <property type="term" value="P:methylation"/>
    <property type="evidence" value="ECO:0007669"/>
    <property type="project" value="UniProtKB-KW"/>
</dbReference>
<accession>A0A449B4B2</accession>
<dbReference type="GO" id="GO:0043565">
    <property type="term" value="F:sequence-specific DNA binding"/>
    <property type="evidence" value="ECO:0007669"/>
    <property type="project" value="TreeGrafter"/>
</dbReference>
<dbReference type="GO" id="GO:1904047">
    <property type="term" value="F:S-adenosyl-L-methionine binding"/>
    <property type="evidence" value="ECO:0007669"/>
    <property type="project" value="TreeGrafter"/>
</dbReference>
<evidence type="ECO:0000256" key="7">
    <source>
        <dbReference type="RuleBase" id="RU361257"/>
    </source>
</evidence>
<evidence type="ECO:0000313" key="8">
    <source>
        <dbReference type="EMBL" id="VEU75405.1"/>
    </source>
</evidence>
<dbReference type="InterPro" id="IPR029063">
    <property type="entry name" value="SAM-dependent_MTases_sf"/>
</dbReference>
<keyword evidence="3 7" id="KW-0489">Methyltransferase</keyword>
<dbReference type="Proteomes" id="UP000290243">
    <property type="component" value="Chromosome"/>
</dbReference>
<dbReference type="Gene3D" id="1.10.1020.10">
    <property type="entry name" value="Adenine-specific Methyltransferase, Domain 2"/>
    <property type="match status" value="1"/>
</dbReference>
<sequence>MQLIKSPLNYTGNKYRIMDQIRKYFPENIECMIDLFCGGATVGLNTNAKKIIFVDSNERIINLLIFLSKQDFDGFIKECENVIDKYGLSYSFKYGYKFYREKCNDANANNGLKDYNSAGFYKMREDYNQLLDKNTDDANVLLYMLMVYAFNNDIRFNSEGHFNLPVGKTDLNRMNVNKIKEYIERIKTIESEFICASFIDLEKLDIINQADFIYMDPPYLIGNAVYNSGWGNPQEHALLDFIDSLIAKKINFALSNVLTKVGKTNEPLSYWCHKNSEVVEVHNIDYHYRGASYHKVDRNAHEQEVLITNMRYKQWK</sequence>
<dbReference type="GO" id="GO:0009307">
    <property type="term" value="P:DNA restriction-modification system"/>
    <property type="evidence" value="ECO:0007669"/>
    <property type="project" value="InterPro"/>
</dbReference>
<reference evidence="8 9" key="1">
    <citation type="submission" date="2019-01" db="EMBL/GenBank/DDBJ databases">
        <authorList>
            <consortium name="Pathogen Informatics"/>
        </authorList>
    </citation>
    <scope>NUCLEOTIDE SEQUENCE [LARGE SCALE GENOMIC DNA]</scope>
    <source>
        <strain evidence="8 9">NCTC10168</strain>
    </source>
</reference>